<keyword evidence="4" id="KW-1185">Reference proteome</keyword>
<dbReference type="Proteomes" id="UP001292094">
    <property type="component" value="Unassembled WGS sequence"/>
</dbReference>
<dbReference type="InterPro" id="IPR052739">
    <property type="entry name" value="FAAH2"/>
</dbReference>
<dbReference type="SUPFAM" id="SSF75304">
    <property type="entry name" value="Amidase signature (AS) enzymes"/>
    <property type="match status" value="1"/>
</dbReference>
<comment type="similarity">
    <text evidence="1">Belongs to the amidase family.</text>
</comment>
<evidence type="ECO:0000313" key="3">
    <source>
        <dbReference type="EMBL" id="KAK4321096.1"/>
    </source>
</evidence>
<dbReference type="PROSITE" id="PS00571">
    <property type="entry name" value="AMIDASES"/>
    <property type="match status" value="1"/>
</dbReference>
<accession>A0AAE1UI27</accession>
<comment type="caution">
    <text evidence="3">The sequence shown here is derived from an EMBL/GenBank/DDBJ whole genome shotgun (WGS) entry which is preliminary data.</text>
</comment>
<dbReference type="InterPro" id="IPR023631">
    <property type="entry name" value="Amidase_dom"/>
</dbReference>
<dbReference type="PANTHER" id="PTHR43372">
    <property type="entry name" value="FATTY-ACID AMIDE HYDROLASE"/>
    <property type="match status" value="1"/>
</dbReference>
<dbReference type="InterPro" id="IPR036928">
    <property type="entry name" value="AS_sf"/>
</dbReference>
<organism evidence="3 4">
    <name type="scientific">Petrolisthes manimaculis</name>
    <dbReference type="NCBI Taxonomy" id="1843537"/>
    <lineage>
        <taxon>Eukaryota</taxon>
        <taxon>Metazoa</taxon>
        <taxon>Ecdysozoa</taxon>
        <taxon>Arthropoda</taxon>
        <taxon>Crustacea</taxon>
        <taxon>Multicrustacea</taxon>
        <taxon>Malacostraca</taxon>
        <taxon>Eumalacostraca</taxon>
        <taxon>Eucarida</taxon>
        <taxon>Decapoda</taxon>
        <taxon>Pleocyemata</taxon>
        <taxon>Anomura</taxon>
        <taxon>Galatheoidea</taxon>
        <taxon>Porcellanidae</taxon>
        <taxon>Petrolisthes</taxon>
    </lineage>
</organism>
<reference evidence="3" key="1">
    <citation type="submission" date="2023-11" db="EMBL/GenBank/DDBJ databases">
        <title>Genome assemblies of two species of porcelain crab, Petrolisthes cinctipes and Petrolisthes manimaculis (Anomura: Porcellanidae).</title>
        <authorList>
            <person name="Angst P."/>
        </authorList>
    </citation>
    <scope>NUCLEOTIDE SEQUENCE</scope>
    <source>
        <strain evidence="3">PB745_02</strain>
        <tissue evidence="3">Gill</tissue>
    </source>
</reference>
<gene>
    <name evidence="3" type="ORF">Pmani_008080</name>
</gene>
<dbReference type="AlphaFoldDB" id="A0AAE1UI27"/>
<proteinExistence type="inferred from homology"/>
<protein>
    <recommendedName>
        <fullName evidence="2">Amidase domain-containing protein</fullName>
    </recommendedName>
</protein>
<dbReference type="InterPro" id="IPR020556">
    <property type="entry name" value="Amidase_CS"/>
</dbReference>
<dbReference type="EMBL" id="JAWZYT010000619">
    <property type="protein sequence ID" value="KAK4321096.1"/>
    <property type="molecule type" value="Genomic_DNA"/>
</dbReference>
<dbReference type="PANTHER" id="PTHR43372:SF4">
    <property type="entry name" value="FATTY-ACID AMIDE HYDROLASE 2"/>
    <property type="match status" value="1"/>
</dbReference>
<dbReference type="Pfam" id="PF01425">
    <property type="entry name" value="Amidase"/>
    <property type="match status" value="1"/>
</dbReference>
<dbReference type="GO" id="GO:0012505">
    <property type="term" value="C:endomembrane system"/>
    <property type="evidence" value="ECO:0007669"/>
    <property type="project" value="TreeGrafter"/>
</dbReference>
<evidence type="ECO:0000313" key="4">
    <source>
        <dbReference type="Proteomes" id="UP001292094"/>
    </source>
</evidence>
<evidence type="ECO:0000259" key="2">
    <source>
        <dbReference type="Pfam" id="PF01425"/>
    </source>
</evidence>
<evidence type="ECO:0000256" key="1">
    <source>
        <dbReference type="ARBA" id="ARBA00009199"/>
    </source>
</evidence>
<dbReference type="Gene3D" id="3.90.1300.10">
    <property type="entry name" value="Amidase signature (AS) domain"/>
    <property type="match status" value="1"/>
</dbReference>
<sequence>MLFAPNLPPLPPITDPILLQDCTALAEWIRKGKRSAEQVVSAYIQRTKAVNVSLNAMVDDRYEAAVREAREVDRTLATLTETQREALKETKPLLGVPFTCKEVVMMQGMNHTGGLVTRKGIKANADAEANTRLKQAGAIALGVTNVPEIGIWCETTSTLYGRSNNPYDFTRTPGGSSGGESSLLSGCGTPLSVGSDVGGSIRMPAYFTGTFGHKPSPEWVSLINGAMFPEKVKNSRVLAIGPLCRSARDLTLTLEVMAPLKAKGLRSKVDKTNLSKVKIWWAEGLDTPIVSPTNAAQKKALKEAVTYLNQAYGARTERSDAWLSWEWLRFWCGFGRFTFGLLMMATVQKLSKVKEEPKNSPHYWKNKKKMLIDKLGSNSVLIIPMLPRHYYHNEILTNTLDVSHTALFNATEMPGSAVPLGLDNEGMPLGVQVVALPDDDHLCMAVAEALEKKFGGWISPSPIAVK</sequence>
<feature type="domain" description="Amidase" evidence="2">
    <location>
        <begin position="39"/>
        <end position="261"/>
    </location>
</feature>
<name>A0AAE1UI27_9EUCA</name>